<name>A0A834LTP8_RHOSS</name>
<dbReference type="OrthoDB" id="4664297at2759"/>
<dbReference type="PANTHER" id="PTHR31268">
    <property type="match status" value="1"/>
</dbReference>
<dbReference type="GO" id="GO:0047274">
    <property type="term" value="F:galactinol-sucrose galactosyltransferase activity"/>
    <property type="evidence" value="ECO:0007669"/>
    <property type="project" value="UniProtKB-EC"/>
</dbReference>
<evidence type="ECO:0000256" key="1">
    <source>
        <dbReference type="ARBA" id="ARBA00007240"/>
    </source>
</evidence>
<reference evidence="5" key="1">
    <citation type="submission" date="2019-11" db="EMBL/GenBank/DDBJ databases">
        <authorList>
            <person name="Liu Y."/>
            <person name="Hou J."/>
            <person name="Li T.-Q."/>
            <person name="Guan C.-H."/>
            <person name="Wu X."/>
            <person name="Wu H.-Z."/>
            <person name="Ling F."/>
            <person name="Zhang R."/>
            <person name="Shi X.-G."/>
            <person name="Ren J.-P."/>
            <person name="Chen E.-F."/>
            <person name="Sun J.-M."/>
        </authorList>
    </citation>
    <scope>NUCLEOTIDE SEQUENCE</scope>
    <source>
        <strain evidence="5">Adult_tree_wgs_1</strain>
        <tissue evidence="5">Leaves</tissue>
    </source>
</reference>
<comment type="similarity">
    <text evidence="1">Belongs to the glycosyl hydrolases 36 family.</text>
</comment>
<comment type="caution">
    <text evidence="5">The sequence shown here is derived from an EMBL/GenBank/DDBJ whole genome shotgun (WGS) entry which is preliminary data.</text>
</comment>
<dbReference type="PANTHER" id="PTHR31268:SF26">
    <property type="entry name" value="GALACTINOL--SUCROSE GALACTOSYLTRANSFERASE"/>
    <property type="match status" value="1"/>
</dbReference>
<dbReference type="InterPro" id="IPR008811">
    <property type="entry name" value="Glycosyl_hydrolases_36"/>
</dbReference>
<accession>A0A834LTP8</accession>
<evidence type="ECO:0000256" key="3">
    <source>
        <dbReference type="ARBA" id="ARBA00023277"/>
    </source>
</evidence>
<gene>
    <name evidence="5" type="ORF">RHSIM_Rhsim02G0088400</name>
</gene>
<evidence type="ECO:0000256" key="2">
    <source>
        <dbReference type="ARBA" id="ARBA00012708"/>
    </source>
</evidence>
<dbReference type="EC" id="2.4.1.82" evidence="2"/>
<keyword evidence="6" id="KW-1185">Reference proteome</keyword>
<dbReference type="EMBL" id="WJXA01000002">
    <property type="protein sequence ID" value="KAF7150042.1"/>
    <property type="molecule type" value="Genomic_DNA"/>
</dbReference>
<keyword evidence="3" id="KW-0119">Carbohydrate metabolism</keyword>
<comment type="catalytic activity">
    <reaction evidence="4">
        <text>alpha-D-galactosyl-(1-&gt;3)-1D-myo-inositol + sucrose = raffinose + myo-inositol</text>
        <dbReference type="Rhea" id="RHEA:20161"/>
        <dbReference type="ChEBI" id="CHEBI:16634"/>
        <dbReference type="ChEBI" id="CHEBI:17268"/>
        <dbReference type="ChEBI" id="CHEBI:17505"/>
        <dbReference type="ChEBI" id="CHEBI:17992"/>
        <dbReference type="EC" id="2.4.1.82"/>
    </reaction>
</comment>
<dbReference type="InterPro" id="IPR013785">
    <property type="entry name" value="Aldolase_TIM"/>
</dbReference>
<dbReference type="InterPro" id="IPR017853">
    <property type="entry name" value="GH"/>
</dbReference>
<evidence type="ECO:0000256" key="4">
    <source>
        <dbReference type="ARBA" id="ARBA00049426"/>
    </source>
</evidence>
<evidence type="ECO:0000313" key="5">
    <source>
        <dbReference type="EMBL" id="KAF7150042.1"/>
    </source>
</evidence>
<dbReference type="Proteomes" id="UP000626092">
    <property type="component" value="Unassembled WGS sequence"/>
</dbReference>
<proteinExistence type="inferred from homology"/>
<sequence>MIVSPPPPPPPSLRNLKNACCFSPLILGSSYHRRVISVQSQRTWRPAMFLKEKPTVKDGVLSINGRDALAGVPDNVVVTPWTDSSAFLGATSAHSTSRHVFKLGFIQDARFLCLFRFKIFWMIPRVGNSGSDIPAETQMLLLEAKEETTSNGSISYIVFLPVLDGEFRSSLQGNSANELEFCVESGDPAIVASESLNAVFVNYGNNPFDLMTESMNCFLLGYTRIFHFRIHAVPIGFLRCVGFWKSTLEPLQSGNGNRQMPGMLDWFGWCTWDAFYHEVNPQGIKDGIKSLTEGGTPPRFLIIDDGWQDTTNEFRKEGEPIVEGSQFGGRLVSIKENSKFKKTENEAPSEAPTDLKEFVSDIKKSFGLKYVYVWHALLGYWGGLHPDAPGTKKYNPELKFPVQSPGNLANMRDLSMDCMEKYGVGMIDPTKVSEFYDDLHKYLVSQEVDGVKVDVQNILETLATGLGGRVSLTRHFQEALEKSVAANFKDNSMICCMGHSTDSIYNSKNSAITRASDDYYPNNAKTQSLHIAAVAYNSLFFGEFVVPDWDMFFSRHYAAEFHAAARAVGGCGVYVSDKPGQHDFKILKRLVLPDGSVLRAKYPGRPSQDCLFSDPVMDGESLLKIWNLNKYSGVIGVFNCQGAGSWPCLDSSILNDTNVEISGRVSPADIELFQEVCGESWTGDCAVFSFQEGSLSRLPKQRSFLVTLETLQCDVFTVSPIKVYNKTIRFAPLGLIEMYNSGGAVKALQFSKHRMRIKGRGPGRFGAYSSQKPKSCLVNSREVGFNFRREDNLLTLIIPHEANSWDISIGY</sequence>
<evidence type="ECO:0000313" key="6">
    <source>
        <dbReference type="Proteomes" id="UP000626092"/>
    </source>
</evidence>
<dbReference type="SUPFAM" id="SSF51445">
    <property type="entry name" value="(Trans)glycosidases"/>
    <property type="match status" value="1"/>
</dbReference>
<dbReference type="FunFam" id="3.20.20.70:FF:000504">
    <property type="entry name" value="Uncharacterized protein"/>
    <property type="match status" value="1"/>
</dbReference>
<protein>
    <recommendedName>
        <fullName evidence="2">galactinol--sucrose galactosyltransferase</fullName>
        <ecNumber evidence="2">2.4.1.82</ecNumber>
    </recommendedName>
</protein>
<dbReference type="AlphaFoldDB" id="A0A834LTP8"/>
<dbReference type="Pfam" id="PF05691">
    <property type="entry name" value="Raffinose_syn"/>
    <property type="match status" value="2"/>
</dbReference>
<dbReference type="Gene3D" id="3.20.20.70">
    <property type="entry name" value="Aldolase class I"/>
    <property type="match status" value="1"/>
</dbReference>
<organism evidence="5 6">
    <name type="scientific">Rhododendron simsii</name>
    <name type="common">Sims's rhododendron</name>
    <dbReference type="NCBI Taxonomy" id="118357"/>
    <lineage>
        <taxon>Eukaryota</taxon>
        <taxon>Viridiplantae</taxon>
        <taxon>Streptophyta</taxon>
        <taxon>Embryophyta</taxon>
        <taxon>Tracheophyta</taxon>
        <taxon>Spermatophyta</taxon>
        <taxon>Magnoliopsida</taxon>
        <taxon>eudicotyledons</taxon>
        <taxon>Gunneridae</taxon>
        <taxon>Pentapetalae</taxon>
        <taxon>asterids</taxon>
        <taxon>Ericales</taxon>
        <taxon>Ericaceae</taxon>
        <taxon>Ericoideae</taxon>
        <taxon>Rhodoreae</taxon>
        <taxon>Rhododendron</taxon>
    </lineage>
</organism>